<dbReference type="PANTHER" id="PTHR30535:SF34">
    <property type="entry name" value="MOLYBDATE-BINDING PROTEIN MOLA"/>
    <property type="match status" value="1"/>
</dbReference>
<reference evidence="6 7" key="1">
    <citation type="submission" date="2023-07" db="EMBL/GenBank/DDBJ databases">
        <title>Genomic Encyclopedia of Type Strains, Phase IV (KMG-IV): sequencing the most valuable type-strain genomes for metagenomic binning, comparative biology and taxonomic classification.</title>
        <authorList>
            <person name="Goeker M."/>
        </authorList>
    </citation>
    <scope>NUCLEOTIDE SEQUENCE [LARGE SCALE GENOMIC DNA]</scope>
    <source>
        <strain evidence="6 7">DSM 15448</strain>
    </source>
</reference>
<dbReference type="EMBL" id="JAUSUP010000005">
    <property type="protein sequence ID" value="MDQ0352182.1"/>
    <property type="molecule type" value="Genomic_DNA"/>
</dbReference>
<feature type="signal peptide" evidence="4">
    <location>
        <begin position="1"/>
        <end position="24"/>
    </location>
</feature>
<evidence type="ECO:0000256" key="2">
    <source>
        <dbReference type="ARBA" id="ARBA00022729"/>
    </source>
</evidence>
<dbReference type="Gene3D" id="3.40.50.1980">
    <property type="entry name" value="Nitrogenase molybdenum iron protein domain"/>
    <property type="match status" value="2"/>
</dbReference>
<gene>
    <name evidence="6" type="ORF">J2R98_002016</name>
</gene>
<dbReference type="InterPro" id="IPR050902">
    <property type="entry name" value="ABC_Transporter_SBP"/>
</dbReference>
<dbReference type="PROSITE" id="PS51257">
    <property type="entry name" value="PROKAR_LIPOPROTEIN"/>
    <property type="match status" value="1"/>
</dbReference>
<name>A0ABU0DUQ1_9BACI</name>
<evidence type="ECO:0000313" key="6">
    <source>
        <dbReference type="EMBL" id="MDQ0352182.1"/>
    </source>
</evidence>
<dbReference type="InterPro" id="IPR054828">
    <property type="entry name" value="Vit_B12_bind_prot"/>
</dbReference>
<sequence length="313" mass="34403">MKNQSLWTKLFLVLMLVFAVGLTACQGEGETNEPTEESSGESVTFTDKAGEEVTIEGKPERIVSVIPSATEIVFAVGAGDQVVGVSEWADYPEEVFEVEETVGDMNLNIEKIVELEPDVVIADLNNADDLDAMRNAGLNVVTLGSQSLEEVYEDIELVGQATGQTEQAEQVVNDMKMKEEEITQAVSEVPEDERKSVWMEVGPELYSGGEGSFLHELITLAGGENIIADQEGWPQVSEEVVIERNPDVIITTYGYYTDDVTETVLERSGWDSIAAVENEEVYDIHNDTVSRPGPRLVDGLEEIASILYPEYVE</sequence>
<accession>A0ABU0DUQ1</accession>
<dbReference type="Proteomes" id="UP001236723">
    <property type="component" value="Unassembled WGS sequence"/>
</dbReference>
<evidence type="ECO:0000256" key="4">
    <source>
        <dbReference type="SAM" id="SignalP"/>
    </source>
</evidence>
<protein>
    <submittedName>
        <fullName evidence="6">Iron complex transport system substrate-binding protein</fullName>
    </submittedName>
</protein>
<dbReference type="NCBIfam" id="NF038402">
    <property type="entry name" value="TroA_like"/>
    <property type="match status" value="1"/>
</dbReference>
<comment type="caution">
    <text evidence="6">The sequence shown here is derived from an EMBL/GenBank/DDBJ whole genome shotgun (WGS) entry which is preliminary data.</text>
</comment>
<keyword evidence="2 4" id="KW-0732">Signal</keyword>
<evidence type="ECO:0000313" key="7">
    <source>
        <dbReference type="Proteomes" id="UP001236723"/>
    </source>
</evidence>
<dbReference type="Pfam" id="PF01497">
    <property type="entry name" value="Peripla_BP_2"/>
    <property type="match status" value="1"/>
</dbReference>
<comment type="similarity">
    <text evidence="1">Belongs to the bacterial solute-binding protein 8 family.</text>
</comment>
<dbReference type="PANTHER" id="PTHR30535">
    <property type="entry name" value="VITAMIN B12-BINDING PROTEIN"/>
    <property type="match status" value="1"/>
</dbReference>
<proteinExistence type="inferred from homology"/>
<dbReference type="RefSeq" id="WP_307068520.1">
    <property type="nucleotide sequence ID" value="NZ_JAUSUP010000005.1"/>
</dbReference>
<organism evidence="6 7">
    <name type="scientific">Alkalibacillus filiformis</name>
    <dbReference type="NCBI Taxonomy" id="200990"/>
    <lineage>
        <taxon>Bacteria</taxon>
        <taxon>Bacillati</taxon>
        <taxon>Bacillota</taxon>
        <taxon>Bacilli</taxon>
        <taxon>Bacillales</taxon>
        <taxon>Bacillaceae</taxon>
        <taxon>Alkalibacillus</taxon>
    </lineage>
</organism>
<feature type="compositionally biased region" description="Acidic residues" evidence="3">
    <location>
        <begin position="30"/>
        <end position="39"/>
    </location>
</feature>
<evidence type="ECO:0000256" key="3">
    <source>
        <dbReference type="SAM" id="MobiDB-lite"/>
    </source>
</evidence>
<feature type="region of interest" description="Disordered" evidence="3">
    <location>
        <begin position="28"/>
        <end position="48"/>
    </location>
</feature>
<dbReference type="PROSITE" id="PS50983">
    <property type="entry name" value="FE_B12_PBP"/>
    <property type="match status" value="1"/>
</dbReference>
<dbReference type="InterPro" id="IPR002491">
    <property type="entry name" value="ABC_transptr_periplasmic_BD"/>
</dbReference>
<feature type="domain" description="Fe/B12 periplasmic-binding" evidence="5">
    <location>
        <begin position="61"/>
        <end position="311"/>
    </location>
</feature>
<evidence type="ECO:0000259" key="5">
    <source>
        <dbReference type="PROSITE" id="PS50983"/>
    </source>
</evidence>
<dbReference type="SUPFAM" id="SSF53807">
    <property type="entry name" value="Helical backbone' metal receptor"/>
    <property type="match status" value="1"/>
</dbReference>
<keyword evidence="7" id="KW-1185">Reference proteome</keyword>
<evidence type="ECO:0000256" key="1">
    <source>
        <dbReference type="ARBA" id="ARBA00008814"/>
    </source>
</evidence>
<feature type="chain" id="PRO_5046470696" evidence="4">
    <location>
        <begin position="25"/>
        <end position="313"/>
    </location>
</feature>
<dbReference type="CDD" id="cd01143">
    <property type="entry name" value="YvrC"/>
    <property type="match status" value="1"/>
</dbReference>